<keyword evidence="3" id="KW-0479">Metal-binding</keyword>
<reference evidence="8 9" key="1">
    <citation type="submission" date="2016-10" db="EMBL/GenBank/DDBJ databases">
        <authorList>
            <person name="de Groot N.N."/>
        </authorList>
    </citation>
    <scope>NUCLEOTIDE SEQUENCE [LARGE SCALE GENOMIC DNA]</scope>
    <source>
        <strain evidence="8 9">DSM 16077</strain>
    </source>
</reference>
<dbReference type="Gene3D" id="3.90.380.10">
    <property type="entry name" value="Naphthalene 1,2-dioxygenase Alpha Subunit, Chain A, domain 1"/>
    <property type="match status" value="2"/>
</dbReference>
<dbReference type="GO" id="GO:0005506">
    <property type="term" value="F:iron ion binding"/>
    <property type="evidence" value="ECO:0007669"/>
    <property type="project" value="InterPro"/>
</dbReference>
<feature type="domain" description="Rieske" evidence="7">
    <location>
        <begin position="50"/>
        <end position="156"/>
    </location>
</feature>
<evidence type="ECO:0000313" key="8">
    <source>
        <dbReference type="EMBL" id="SDM48165.1"/>
    </source>
</evidence>
<dbReference type="CDD" id="cd03469">
    <property type="entry name" value="Rieske_RO_Alpha_N"/>
    <property type="match status" value="1"/>
</dbReference>
<dbReference type="InterPro" id="IPR015879">
    <property type="entry name" value="Ring_hydroxy_dOase_asu_C_dom"/>
</dbReference>
<keyword evidence="6" id="KW-0411">Iron-sulfur</keyword>
<dbReference type="Pfam" id="PF00355">
    <property type="entry name" value="Rieske"/>
    <property type="match status" value="1"/>
</dbReference>
<dbReference type="InterPro" id="IPR017941">
    <property type="entry name" value="Rieske_2Fe-2S"/>
</dbReference>
<gene>
    <name evidence="8" type="ORF">SAMN04488568_11235</name>
</gene>
<dbReference type="PANTHER" id="PTHR43756">
    <property type="entry name" value="CHOLINE MONOOXYGENASE, CHLOROPLASTIC"/>
    <property type="match status" value="1"/>
</dbReference>
<dbReference type="PROSITE" id="PS51296">
    <property type="entry name" value="RIESKE"/>
    <property type="match status" value="1"/>
</dbReference>
<dbReference type="Proteomes" id="UP000199759">
    <property type="component" value="Unassembled WGS sequence"/>
</dbReference>
<dbReference type="EMBL" id="FNHG01000012">
    <property type="protein sequence ID" value="SDM48165.1"/>
    <property type="molecule type" value="Genomic_DNA"/>
</dbReference>
<dbReference type="GO" id="GO:0051537">
    <property type="term" value="F:2 iron, 2 sulfur cluster binding"/>
    <property type="evidence" value="ECO:0007669"/>
    <property type="project" value="UniProtKB-KW"/>
</dbReference>
<evidence type="ECO:0000259" key="7">
    <source>
        <dbReference type="PROSITE" id="PS51296"/>
    </source>
</evidence>
<dbReference type="InterPro" id="IPR001663">
    <property type="entry name" value="Rng_hydr_dOase-A"/>
</dbReference>
<evidence type="ECO:0000256" key="4">
    <source>
        <dbReference type="ARBA" id="ARBA00023002"/>
    </source>
</evidence>
<evidence type="ECO:0000256" key="1">
    <source>
        <dbReference type="ARBA" id="ARBA00001962"/>
    </source>
</evidence>
<dbReference type="PRINTS" id="PR00090">
    <property type="entry name" value="RNGDIOXGNASE"/>
</dbReference>
<evidence type="ECO:0000256" key="6">
    <source>
        <dbReference type="ARBA" id="ARBA00023014"/>
    </source>
</evidence>
<evidence type="ECO:0000256" key="5">
    <source>
        <dbReference type="ARBA" id="ARBA00023004"/>
    </source>
</evidence>
<dbReference type="PANTHER" id="PTHR43756:SF5">
    <property type="entry name" value="CHOLINE MONOOXYGENASE, CHLOROPLASTIC"/>
    <property type="match status" value="1"/>
</dbReference>
<keyword evidence="5" id="KW-0408">Iron</keyword>
<dbReference type="SUPFAM" id="SSF50022">
    <property type="entry name" value="ISP domain"/>
    <property type="match status" value="1"/>
</dbReference>
<dbReference type="InterPro" id="IPR036922">
    <property type="entry name" value="Rieske_2Fe-2S_sf"/>
</dbReference>
<evidence type="ECO:0000313" key="9">
    <source>
        <dbReference type="Proteomes" id="UP000199759"/>
    </source>
</evidence>
<dbReference type="SUPFAM" id="SSF55961">
    <property type="entry name" value="Bet v1-like"/>
    <property type="match status" value="1"/>
</dbReference>
<keyword evidence="2" id="KW-0001">2Fe-2S</keyword>
<dbReference type="Pfam" id="PF00848">
    <property type="entry name" value="Ring_hydroxyl_A"/>
    <property type="match status" value="1"/>
</dbReference>
<dbReference type="OrthoDB" id="7456916at2"/>
<dbReference type="GO" id="GO:0004497">
    <property type="term" value="F:monooxygenase activity"/>
    <property type="evidence" value="ECO:0007669"/>
    <property type="project" value="UniProtKB-KW"/>
</dbReference>
<proteinExistence type="predicted"/>
<dbReference type="RefSeq" id="WP_091770416.1">
    <property type="nucleotide sequence ID" value="NZ_FNHG01000012.1"/>
</dbReference>
<organism evidence="8 9">
    <name type="scientific">Maricaulis salignorans</name>
    <dbReference type="NCBI Taxonomy" id="144026"/>
    <lineage>
        <taxon>Bacteria</taxon>
        <taxon>Pseudomonadati</taxon>
        <taxon>Pseudomonadota</taxon>
        <taxon>Alphaproteobacteria</taxon>
        <taxon>Maricaulales</taxon>
        <taxon>Maricaulaceae</taxon>
        <taxon>Maricaulis</taxon>
    </lineage>
</organism>
<dbReference type="Gene3D" id="2.102.10.10">
    <property type="entry name" value="Rieske [2Fe-2S] iron-sulphur domain"/>
    <property type="match status" value="1"/>
</dbReference>
<comment type="cofactor">
    <cofactor evidence="1">
        <name>Fe cation</name>
        <dbReference type="ChEBI" id="CHEBI:24875"/>
    </cofactor>
</comment>
<keyword evidence="9" id="KW-1185">Reference proteome</keyword>
<sequence length="361" mass="39838">MRAKNTPASTDPRLRPQALDQASALAPDFYSGEHWLTADQAQVLEPGWQILCPASAVAEPGDHVVRTLGRVPVLIVRASDGALNGFVNVCRHRAGPLATCDGKGAKRLRCAYHGWTYDLDGQLRTAPEMQDAAGFDRDGIRLAPVELHQWQGMVFARAGTGGPDFDTLTAGIDALTAPYDLAGMRHHHSRIYKVAANWKTYVDNYLEGYHLPFVHPGLSGVVSYPQYRTELAPFWSLQRAPVSDPNGIYADGEALYFFIYPNTMLNILPGRMQTNRVVPDGPAHCRIEFDFYYAPGLESMAAADDAFSDEIQDEDRLICERVQHGLDSGAYRPGRLSPSQEAGVWHWQNLLRGAYARAAGE</sequence>
<keyword evidence="8" id="KW-0503">Monooxygenase</keyword>
<keyword evidence="4" id="KW-0560">Oxidoreductase</keyword>
<dbReference type="STRING" id="144026.SAMN04488568_11235"/>
<evidence type="ECO:0000256" key="2">
    <source>
        <dbReference type="ARBA" id="ARBA00022714"/>
    </source>
</evidence>
<accession>A0A1G9TM28</accession>
<evidence type="ECO:0000256" key="3">
    <source>
        <dbReference type="ARBA" id="ARBA00022723"/>
    </source>
</evidence>
<protein>
    <submittedName>
        <fullName evidence="8">Choline monooxygenase</fullName>
    </submittedName>
</protein>
<dbReference type="AlphaFoldDB" id="A0A1G9TM28"/>
<name>A0A1G9TM28_9PROT</name>